<evidence type="ECO:0000313" key="3">
    <source>
        <dbReference type="Proteomes" id="UP000614469"/>
    </source>
</evidence>
<feature type="chain" id="PRO_5035165950" evidence="1">
    <location>
        <begin position="26"/>
        <end position="409"/>
    </location>
</feature>
<dbReference type="AlphaFoldDB" id="A0A8J6TH27"/>
<accession>A0A8J6TH27</accession>
<protein>
    <submittedName>
        <fullName evidence="2">Uncharacterized protein</fullName>
    </submittedName>
</protein>
<dbReference type="Proteomes" id="UP000614469">
    <property type="component" value="Unassembled WGS sequence"/>
</dbReference>
<gene>
    <name evidence="2" type="ORF">H8E29_02495</name>
</gene>
<proteinExistence type="predicted"/>
<dbReference type="EMBL" id="JACNJN010000048">
    <property type="protein sequence ID" value="MBC8334110.1"/>
    <property type="molecule type" value="Genomic_DNA"/>
</dbReference>
<keyword evidence="1" id="KW-0732">Signal</keyword>
<evidence type="ECO:0000256" key="1">
    <source>
        <dbReference type="SAM" id="SignalP"/>
    </source>
</evidence>
<organism evidence="2 3">
    <name type="scientific">Candidatus Desulfolinea nitratireducens</name>
    <dbReference type="NCBI Taxonomy" id="2841698"/>
    <lineage>
        <taxon>Bacteria</taxon>
        <taxon>Bacillati</taxon>
        <taxon>Chloroflexota</taxon>
        <taxon>Anaerolineae</taxon>
        <taxon>Anaerolineales</taxon>
        <taxon>Anaerolineales incertae sedis</taxon>
        <taxon>Candidatus Desulfolinea</taxon>
    </lineage>
</organism>
<evidence type="ECO:0000313" key="2">
    <source>
        <dbReference type="EMBL" id="MBC8334110.1"/>
    </source>
</evidence>
<reference evidence="2 3" key="1">
    <citation type="submission" date="2020-08" db="EMBL/GenBank/DDBJ databases">
        <title>Bridging the membrane lipid divide: bacteria of the FCB group superphylum have the potential to synthesize archaeal ether lipids.</title>
        <authorList>
            <person name="Villanueva L."/>
            <person name="Von Meijenfeldt F.A.B."/>
            <person name="Westbye A.B."/>
            <person name="Yadav S."/>
            <person name="Hopmans E.C."/>
            <person name="Dutilh B.E."/>
            <person name="Sinninghe Damste J.S."/>
        </authorList>
    </citation>
    <scope>NUCLEOTIDE SEQUENCE [LARGE SCALE GENOMIC DNA]</scope>
    <source>
        <strain evidence="2">NIOZ-UU36</strain>
    </source>
</reference>
<comment type="caution">
    <text evidence="2">The sequence shown here is derived from an EMBL/GenBank/DDBJ whole genome shotgun (WGS) entry which is preliminary data.</text>
</comment>
<dbReference type="PROSITE" id="PS51257">
    <property type="entry name" value="PROKAR_LIPOPROTEIN"/>
    <property type="match status" value="1"/>
</dbReference>
<name>A0A8J6TH27_9CHLR</name>
<sequence length="409" mass="44216">MKNKYHSFLRITLLTLFALSCSLFSSIPMEPQPGVPEAAPQEEVEQPSQSEDIFPISDLPTGIIAKKNGTLSLFDREGYTLTQLNATGLSYVDKSNLHIAKGFSQENTGLSIVYFSIEQNNSLLFNNYGQISTLLSNPNFSGLAGAEGKPIIAFTTAEFSGESLIGNLYVGTIQSLPTAEPVLSDNDPQGWALVALAVDTYNEEPIGVWYSKRPWGIGGDIVFDPRRTLSYLDLQTRVSSQYLGAEANPSAISTDRKWLAYTNDTSVGAGSGAMVVRNVQTGENISYPLLAAVDQRGAGQASFSPGNQYLAWMEGSGWQMAEVPNFHSVVRVGNMNGNVIAEFADTAFLAVSGLGTVQRVEPVGWFDDNSLVIMARGELWEDAVLILVDIPTKIPSLLAQGVFAGFTYP</sequence>
<feature type="signal peptide" evidence="1">
    <location>
        <begin position="1"/>
        <end position="25"/>
    </location>
</feature>